<evidence type="ECO:0000313" key="2">
    <source>
        <dbReference type="Proteomes" id="UP000027647"/>
    </source>
</evidence>
<dbReference type="RefSeq" id="WP_034960545.1">
    <property type="nucleotide sequence ID" value="NZ_JMIW01000005.1"/>
</dbReference>
<dbReference type="Proteomes" id="UP000027647">
    <property type="component" value="Unassembled WGS sequence"/>
</dbReference>
<sequence length="324" mass="35370">MTTHFTELAKAAAVDGKVDAQEVLALRRQGWGDGIIARDEAEALFALNNALDQRDEEWCDFFVEAIGEFVLNATPPRLQCDDAEARWLIKQVDQDGIVDSAVELETIVRIIERAENVPSLLKNYVVEQIEQEVLTGTGPTRCGGELSDTHITSTEANILRRVVFASGGCGPAAVSRFEAEMLFRLKDATLSDANAPEWEQLFLDGVENYLKGFTMANAQLSHDRKLELQSFVADNDANVGRFLGNMVRAAPNVSENFANAMGVVFGKRKGGPLPESAGENIVAASIEGAKVTQAEKDWVNAMVETDGEVDDLEQRLIARIVKGS</sequence>
<dbReference type="STRING" id="1044.EH31_12215"/>
<proteinExistence type="predicted"/>
<organism evidence="1 2">
    <name type="scientific">Erythrobacter longus</name>
    <dbReference type="NCBI Taxonomy" id="1044"/>
    <lineage>
        <taxon>Bacteria</taxon>
        <taxon>Pseudomonadati</taxon>
        <taxon>Pseudomonadota</taxon>
        <taxon>Alphaproteobacteria</taxon>
        <taxon>Sphingomonadales</taxon>
        <taxon>Erythrobacteraceae</taxon>
        <taxon>Erythrobacter/Porphyrobacter group</taxon>
        <taxon>Erythrobacter</taxon>
    </lineage>
</organism>
<name>A0A074M7L3_ERYLO</name>
<dbReference type="eggNOG" id="ENOG502ZB84">
    <property type="taxonomic scope" value="Bacteria"/>
</dbReference>
<protein>
    <submittedName>
        <fullName evidence="1">Uncharacterized protein</fullName>
    </submittedName>
</protein>
<reference evidence="1 2" key="1">
    <citation type="submission" date="2014-04" db="EMBL/GenBank/DDBJ databases">
        <title>A comprehensive comparison of genomes of Erythrobacter spp. strains.</title>
        <authorList>
            <person name="Zheng Q."/>
        </authorList>
    </citation>
    <scope>NUCLEOTIDE SEQUENCE [LARGE SCALE GENOMIC DNA]</scope>
    <source>
        <strain evidence="1 2">DSM 6997</strain>
    </source>
</reference>
<dbReference type="EMBL" id="JMIW01000005">
    <property type="protein sequence ID" value="KEO89404.1"/>
    <property type="molecule type" value="Genomic_DNA"/>
</dbReference>
<accession>A0A074M7L3</accession>
<gene>
    <name evidence="1" type="ORF">EH31_12215</name>
</gene>
<dbReference type="OrthoDB" id="7628592at2"/>
<comment type="caution">
    <text evidence="1">The sequence shown here is derived from an EMBL/GenBank/DDBJ whole genome shotgun (WGS) entry which is preliminary data.</text>
</comment>
<evidence type="ECO:0000313" key="1">
    <source>
        <dbReference type="EMBL" id="KEO89404.1"/>
    </source>
</evidence>
<keyword evidence="2" id="KW-1185">Reference proteome</keyword>
<dbReference type="AlphaFoldDB" id="A0A074M7L3"/>